<dbReference type="Proteomes" id="UP000594468">
    <property type="component" value="Chromosome"/>
</dbReference>
<dbReference type="AlphaFoldDB" id="A0A7S8EAR4"/>
<feature type="transmembrane region" description="Helical" evidence="1">
    <location>
        <begin position="56"/>
        <end position="74"/>
    </location>
</feature>
<dbReference type="EMBL" id="CP062983">
    <property type="protein sequence ID" value="QPC83404.1"/>
    <property type="molecule type" value="Genomic_DNA"/>
</dbReference>
<evidence type="ECO:0000256" key="1">
    <source>
        <dbReference type="SAM" id="Phobius"/>
    </source>
</evidence>
<accession>A0A7S8EAR4</accession>
<dbReference type="Pfam" id="PF20226">
    <property type="entry name" value="DUF6585"/>
    <property type="match status" value="1"/>
</dbReference>
<dbReference type="RefSeq" id="WP_195171471.1">
    <property type="nucleotide sequence ID" value="NZ_CP062983.1"/>
</dbReference>
<keyword evidence="1" id="KW-0812">Transmembrane</keyword>
<name>A0A7S8EAR4_9CHLR</name>
<gene>
    <name evidence="2" type="ORF">G4Y79_03205</name>
</gene>
<keyword evidence="1" id="KW-1133">Transmembrane helix</keyword>
<evidence type="ECO:0000313" key="3">
    <source>
        <dbReference type="Proteomes" id="UP000594468"/>
    </source>
</evidence>
<organism evidence="2 3">
    <name type="scientific">Phototrophicus methaneseepsis</name>
    <dbReference type="NCBI Taxonomy" id="2710758"/>
    <lineage>
        <taxon>Bacteria</taxon>
        <taxon>Bacillati</taxon>
        <taxon>Chloroflexota</taxon>
        <taxon>Candidatus Thermofontia</taxon>
        <taxon>Phototrophicales</taxon>
        <taxon>Phototrophicaceae</taxon>
        <taxon>Phototrophicus</taxon>
    </lineage>
</organism>
<keyword evidence="1" id="KW-0472">Membrane</keyword>
<reference evidence="2 3" key="1">
    <citation type="submission" date="2020-02" db="EMBL/GenBank/DDBJ databases">
        <authorList>
            <person name="Zheng R.K."/>
            <person name="Sun C.M."/>
        </authorList>
    </citation>
    <scope>NUCLEOTIDE SEQUENCE [LARGE SCALE GENOMIC DNA]</scope>
    <source>
        <strain evidence="3">rifampicinis</strain>
    </source>
</reference>
<protein>
    <submittedName>
        <fullName evidence="2">Uncharacterized protein</fullName>
    </submittedName>
</protein>
<dbReference type="KEGG" id="pmet:G4Y79_03205"/>
<keyword evidence="3" id="KW-1185">Reference proteome</keyword>
<dbReference type="InterPro" id="IPR046492">
    <property type="entry name" value="DUF6585"/>
</dbReference>
<feature type="transmembrane region" description="Helical" evidence="1">
    <location>
        <begin position="31"/>
        <end position="50"/>
    </location>
</feature>
<proteinExistence type="predicted"/>
<evidence type="ECO:0000313" key="2">
    <source>
        <dbReference type="EMBL" id="QPC83404.1"/>
    </source>
</evidence>
<sequence length="259" mass="29382">MTTETASTPLFEDDPILGSFVAYFPSYRLRLIIQAAVLYAIPVLALQVLFAEVDSLLIPMLYAAIALLVGWYVLHQWNREVTVYERGFTYRQGSQIGYFRYPDIIRIHQKAQRVSYFGLFRRDSITYTLNTEHAEVLKVNGIYKDVSKLGLLLERKITEARQPLVDVDLRQGRTVAFGEAALTKEGIHYQNTHLPWADYDHYAITGGALRLYNQADAEWAAIPLDALDNLMLLIYLLKAPPTDDLSTNPLQTPAESPAE</sequence>